<comment type="caution">
    <text evidence="2">The sequence shown here is derived from an EMBL/GenBank/DDBJ whole genome shotgun (WGS) entry which is preliminary data.</text>
</comment>
<evidence type="ECO:0000313" key="2">
    <source>
        <dbReference type="EMBL" id="GAA0037413.1"/>
    </source>
</evidence>
<keyword evidence="3" id="KW-1185">Reference proteome</keyword>
<dbReference type="Proteomes" id="UP001498238">
    <property type="component" value="Unassembled WGS sequence"/>
</dbReference>
<reference evidence="2 3" key="1">
    <citation type="submission" date="2024-01" db="EMBL/GenBank/DDBJ databases">
        <title>Characterization of antibiotic resistant novel bacterial strains and their environmental applications.</title>
        <authorList>
            <person name="Manzoor S."/>
            <person name="Abbas S."/>
            <person name="Arshad M."/>
            <person name="Ahmed I."/>
        </authorList>
    </citation>
    <scope>NUCLEOTIDE SEQUENCE [LARGE SCALE GENOMIC DNA]</scope>
    <source>
        <strain evidence="2 3">NCCP-602</strain>
    </source>
</reference>
<feature type="region of interest" description="Disordered" evidence="1">
    <location>
        <begin position="61"/>
        <end position="112"/>
    </location>
</feature>
<gene>
    <name evidence="2" type="ORF">NCCP602_33750</name>
</gene>
<organism evidence="2 3">
    <name type="scientific">Brevibacterium metallidurans</name>
    <dbReference type="NCBI Taxonomy" id="1482676"/>
    <lineage>
        <taxon>Bacteria</taxon>
        <taxon>Bacillati</taxon>
        <taxon>Actinomycetota</taxon>
        <taxon>Actinomycetes</taxon>
        <taxon>Micrococcales</taxon>
        <taxon>Brevibacteriaceae</taxon>
        <taxon>Brevibacterium</taxon>
    </lineage>
</organism>
<accession>A0ABN0ST62</accession>
<sequence length="112" mass="12312">MHAAIATVIFTQFEFFRSRRISSRDPGRTTPDWSDMDTPLTAAAGATVVDLLPASSMLRTLTSPLSPRQGPRANRRTLSVPGITAGALLEPVSQRNPMSSPACRGWHNWRHE</sequence>
<evidence type="ECO:0000313" key="3">
    <source>
        <dbReference type="Proteomes" id="UP001498238"/>
    </source>
</evidence>
<protein>
    <submittedName>
        <fullName evidence="2">Uncharacterized protein</fullName>
    </submittedName>
</protein>
<name>A0ABN0ST62_9MICO</name>
<proteinExistence type="predicted"/>
<dbReference type="EMBL" id="BAAAAF010000027">
    <property type="protein sequence ID" value="GAA0037413.1"/>
    <property type="molecule type" value="Genomic_DNA"/>
</dbReference>
<evidence type="ECO:0000256" key="1">
    <source>
        <dbReference type="SAM" id="MobiDB-lite"/>
    </source>
</evidence>